<dbReference type="AlphaFoldDB" id="A0A1J5PEP9"/>
<evidence type="ECO:0000313" key="1">
    <source>
        <dbReference type="EMBL" id="OIQ66287.1"/>
    </source>
</evidence>
<proteinExistence type="predicted"/>
<comment type="caution">
    <text evidence="1">The sequence shown here is derived from an EMBL/GenBank/DDBJ whole genome shotgun (WGS) entry which is preliminary data.</text>
</comment>
<gene>
    <name evidence="1" type="ORF">GALL_521470</name>
</gene>
<name>A0A1J5PEP9_9ZZZZ</name>
<accession>A0A1J5PEP9</accession>
<protein>
    <submittedName>
        <fullName evidence="1">Uncharacterized protein</fullName>
    </submittedName>
</protein>
<sequence>MTKLTLLAAAVVLSSALAAPAIAQHRVLHPDVYAQSGYCAHHDPGNPYTKEEDYMAWSGWRARGGWDDRNDWKCTPVRSPRFDAWF</sequence>
<reference evidence="1" key="1">
    <citation type="submission" date="2016-10" db="EMBL/GenBank/DDBJ databases">
        <title>Sequence of Gallionella enrichment culture.</title>
        <authorList>
            <person name="Poehlein A."/>
            <person name="Muehling M."/>
            <person name="Daniel R."/>
        </authorList>
    </citation>
    <scope>NUCLEOTIDE SEQUENCE</scope>
</reference>
<organism evidence="1">
    <name type="scientific">mine drainage metagenome</name>
    <dbReference type="NCBI Taxonomy" id="410659"/>
    <lineage>
        <taxon>unclassified sequences</taxon>
        <taxon>metagenomes</taxon>
        <taxon>ecological metagenomes</taxon>
    </lineage>
</organism>
<dbReference type="EMBL" id="MLJW01006711">
    <property type="protein sequence ID" value="OIQ66287.1"/>
    <property type="molecule type" value="Genomic_DNA"/>
</dbReference>